<evidence type="ECO:0000259" key="7">
    <source>
        <dbReference type="Pfam" id="PF22600"/>
    </source>
</evidence>
<dbReference type="SUPFAM" id="SSF81631">
    <property type="entry name" value="PAP/OAS1 substrate-binding domain"/>
    <property type="match status" value="1"/>
</dbReference>
<dbReference type="InterPro" id="IPR002058">
    <property type="entry name" value="PAP_assoc"/>
</dbReference>
<dbReference type="PANTHER" id="PTHR23092">
    <property type="entry name" value="POLY(A) RNA POLYMERASE"/>
    <property type="match status" value="1"/>
</dbReference>
<dbReference type="InterPro" id="IPR043519">
    <property type="entry name" value="NT_sf"/>
</dbReference>
<dbReference type="STRING" id="1330018.A0A167RQJ1"/>
<dbReference type="Pfam" id="PF03828">
    <property type="entry name" value="PAP_assoc"/>
    <property type="match status" value="1"/>
</dbReference>
<dbReference type="Pfam" id="PF22600">
    <property type="entry name" value="MTPAP-like_central"/>
    <property type="match status" value="1"/>
</dbReference>
<dbReference type="Gene3D" id="3.30.460.10">
    <property type="entry name" value="Beta Polymerase, domain 2"/>
    <property type="match status" value="1"/>
</dbReference>
<comment type="similarity">
    <text evidence="1">Belongs to the DNA polymerase type-B-like family.</text>
</comment>
<dbReference type="OrthoDB" id="273917at2759"/>
<protein>
    <recommendedName>
        <fullName evidence="2">polynucleotide adenylyltransferase</fullName>
        <ecNumber evidence="2">2.7.7.19</ecNumber>
    </recommendedName>
</protein>
<keyword evidence="9" id="KW-1185">Reference proteome</keyword>
<gene>
    <name evidence="8" type="ORF">CALVIDRAFT_126047</name>
</gene>
<dbReference type="GO" id="GO:0005730">
    <property type="term" value="C:nucleolus"/>
    <property type="evidence" value="ECO:0007669"/>
    <property type="project" value="TreeGrafter"/>
</dbReference>
<accession>A0A167RQJ1</accession>
<dbReference type="CDD" id="cd05402">
    <property type="entry name" value="NT_PAP_TUTase"/>
    <property type="match status" value="1"/>
</dbReference>
<keyword evidence="3" id="KW-0479">Metal-binding</keyword>
<dbReference type="GO" id="GO:1990817">
    <property type="term" value="F:poly(A) RNA polymerase activity"/>
    <property type="evidence" value="ECO:0007669"/>
    <property type="project" value="UniProtKB-EC"/>
</dbReference>
<feature type="domain" description="Poly(A) RNA polymerase mitochondrial-like central palm" evidence="7">
    <location>
        <begin position="82"/>
        <end position="211"/>
    </location>
</feature>
<dbReference type="GO" id="GO:0031499">
    <property type="term" value="C:TRAMP complex"/>
    <property type="evidence" value="ECO:0007669"/>
    <property type="project" value="TreeGrafter"/>
</dbReference>
<dbReference type="Proteomes" id="UP000076738">
    <property type="component" value="Unassembled WGS sequence"/>
</dbReference>
<dbReference type="InterPro" id="IPR045862">
    <property type="entry name" value="Trf4-like"/>
</dbReference>
<dbReference type="EC" id="2.7.7.19" evidence="2"/>
<evidence type="ECO:0000259" key="6">
    <source>
        <dbReference type="Pfam" id="PF03828"/>
    </source>
</evidence>
<feature type="domain" description="PAP-associated" evidence="6">
    <location>
        <begin position="278"/>
        <end position="340"/>
    </location>
</feature>
<dbReference type="Gene3D" id="1.10.1410.10">
    <property type="match status" value="1"/>
</dbReference>
<dbReference type="InterPro" id="IPR054708">
    <property type="entry name" value="MTPAP-like_central"/>
</dbReference>
<name>A0A167RQJ1_CALVF</name>
<dbReference type="GO" id="GO:0043634">
    <property type="term" value="P:polyadenylation-dependent ncRNA catabolic process"/>
    <property type="evidence" value="ECO:0007669"/>
    <property type="project" value="TreeGrafter"/>
</dbReference>
<dbReference type="GO" id="GO:0010605">
    <property type="term" value="P:negative regulation of macromolecule metabolic process"/>
    <property type="evidence" value="ECO:0007669"/>
    <property type="project" value="UniProtKB-ARBA"/>
</dbReference>
<evidence type="ECO:0000256" key="2">
    <source>
        <dbReference type="ARBA" id="ARBA00012388"/>
    </source>
</evidence>
<evidence type="ECO:0000256" key="5">
    <source>
        <dbReference type="SAM" id="MobiDB-lite"/>
    </source>
</evidence>
<dbReference type="GO" id="GO:0046872">
    <property type="term" value="F:metal ion binding"/>
    <property type="evidence" value="ECO:0007669"/>
    <property type="project" value="UniProtKB-KW"/>
</dbReference>
<evidence type="ECO:0000256" key="1">
    <source>
        <dbReference type="ARBA" id="ARBA00008593"/>
    </source>
</evidence>
<feature type="region of interest" description="Disordered" evidence="5">
    <location>
        <begin position="24"/>
        <end position="53"/>
    </location>
</feature>
<reference evidence="8 9" key="1">
    <citation type="journal article" date="2016" name="Mol. Biol. Evol.">
        <title>Comparative Genomics of Early-Diverging Mushroom-Forming Fungi Provides Insights into the Origins of Lignocellulose Decay Capabilities.</title>
        <authorList>
            <person name="Nagy L.G."/>
            <person name="Riley R."/>
            <person name="Tritt A."/>
            <person name="Adam C."/>
            <person name="Daum C."/>
            <person name="Floudas D."/>
            <person name="Sun H."/>
            <person name="Yadav J.S."/>
            <person name="Pangilinan J."/>
            <person name="Larsson K.H."/>
            <person name="Matsuura K."/>
            <person name="Barry K."/>
            <person name="Labutti K."/>
            <person name="Kuo R."/>
            <person name="Ohm R.A."/>
            <person name="Bhattacharya S.S."/>
            <person name="Shirouzu T."/>
            <person name="Yoshinaga Y."/>
            <person name="Martin F.M."/>
            <person name="Grigoriev I.V."/>
            <person name="Hibbett D.S."/>
        </authorList>
    </citation>
    <scope>NUCLEOTIDE SEQUENCE [LARGE SCALE GENOMIC DNA]</scope>
    <source>
        <strain evidence="8 9">TUFC12733</strain>
    </source>
</reference>
<organism evidence="8 9">
    <name type="scientific">Calocera viscosa (strain TUFC12733)</name>
    <dbReference type="NCBI Taxonomy" id="1330018"/>
    <lineage>
        <taxon>Eukaryota</taxon>
        <taxon>Fungi</taxon>
        <taxon>Dikarya</taxon>
        <taxon>Basidiomycota</taxon>
        <taxon>Agaricomycotina</taxon>
        <taxon>Dacrymycetes</taxon>
        <taxon>Dacrymycetales</taxon>
        <taxon>Dacrymycetaceae</taxon>
        <taxon>Calocera</taxon>
    </lineage>
</organism>
<dbReference type="AlphaFoldDB" id="A0A167RQJ1"/>
<dbReference type="EMBL" id="KV417267">
    <property type="protein sequence ID" value="KZP01169.1"/>
    <property type="molecule type" value="Genomic_DNA"/>
</dbReference>
<sequence length="408" mass="45790">MAHNVPFKFSRTSVQNGDDYISLEDAPAGPSRLPDLQRRGVKRKASAVHEEDTRQRLRLQDRATPWMESVHAKQDETAIDILNAEVDAFHKFILPTDEEHSVRLMVVECIRRSITRKWTSAQVLAFGSQETQSYFPNGDIDLVVQYPGVSIDHKDQVVSFLTEISHLLQKARVSRRIILIGRARVPILKFKTDLGHYAVDISVNQTNGIRAITVVNRFLWHMPAVRPLVMVIKAFLLQRGLNEPFSGGFGSYTVICMVVSFLQMHPKVRRREIDPKRNLGVLLLDFLELYGRLFNYSEVGISVRNGGSYFLREQRGWAGQDFRTGSRMQISVEDPVDANNDIAKSSSATKVRDAFAAAFESLSTSVIVRSQALDARRNHTSVTIGSSDNKHASLLGSVVGFPQDVSAD</sequence>
<keyword evidence="4" id="KW-0460">Magnesium</keyword>
<evidence type="ECO:0000256" key="3">
    <source>
        <dbReference type="ARBA" id="ARBA00022723"/>
    </source>
</evidence>
<dbReference type="SUPFAM" id="SSF81301">
    <property type="entry name" value="Nucleotidyltransferase"/>
    <property type="match status" value="1"/>
</dbReference>
<dbReference type="PANTHER" id="PTHR23092:SF15">
    <property type="entry name" value="INACTIVE NON-CANONICAL POLY(A) RNA POLYMERASE PROTEIN TRF4-2-RELATED"/>
    <property type="match status" value="1"/>
</dbReference>
<dbReference type="GO" id="GO:0003729">
    <property type="term" value="F:mRNA binding"/>
    <property type="evidence" value="ECO:0007669"/>
    <property type="project" value="TreeGrafter"/>
</dbReference>
<proteinExistence type="inferred from homology"/>
<evidence type="ECO:0000256" key="4">
    <source>
        <dbReference type="ARBA" id="ARBA00022842"/>
    </source>
</evidence>
<evidence type="ECO:0000313" key="9">
    <source>
        <dbReference type="Proteomes" id="UP000076738"/>
    </source>
</evidence>
<keyword evidence="8" id="KW-0808">Transferase</keyword>
<dbReference type="GO" id="GO:0031123">
    <property type="term" value="P:RNA 3'-end processing"/>
    <property type="evidence" value="ECO:0007669"/>
    <property type="project" value="TreeGrafter"/>
</dbReference>
<evidence type="ECO:0000313" key="8">
    <source>
        <dbReference type="EMBL" id="KZP01169.1"/>
    </source>
</evidence>